<keyword evidence="2" id="KW-1185">Reference proteome</keyword>
<evidence type="ECO:0000313" key="1">
    <source>
        <dbReference type="EMBL" id="MCI08422.1"/>
    </source>
</evidence>
<dbReference type="Proteomes" id="UP000265520">
    <property type="component" value="Unassembled WGS sequence"/>
</dbReference>
<proteinExistence type="predicted"/>
<dbReference type="EMBL" id="LXQA010068977">
    <property type="protein sequence ID" value="MCI08422.1"/>
    <property type="molecule type" value="Genomic_DNA"/>
</dbReference>
<comment type="caution">
    <text evidence="1">The sequence shown here is derived from an EMBL/GenBank/DDBJ whole genome shotgun (WGS) entry which is preliminary data.</text>
</comment>
<reference evidence="1 2" key="1">
    <citation type="journal article" date="2018" name="Front. Plant Sci.">
        <title>Red Clover (Trifolium pratense) and Zigzag Clover (T. medium) - A Picture of Genomic Similarities and Differences.</title>
        <authorList>
            <person name="Dluhosova J."/>
            <person name="Istvanek J."/>
            <person name="Nedelnik J."/>
            <person name="Repkova J."/>
        </authorList>
    </citation>
    <scope>NUCLEOTIDE SEQUENCE [LARGE SCALE GENOMIC DNA]</scope>
    <source>
        <strain evidence="2">cv. 10/8</strain>
        <tissue evidence="1">Leaf</tissue>
    </source>
</reference>
<organism evidence="1 2">
    <name type="scientific">Trifolium medium</name>
    <dbReference type="NCBI Taxonomy" id="97028"/>
    <lineage>
        <taxon>Eukaryota</taxon>
        <taxon>Viridiplantae</taxon>
        <taxon>Streptophyta</taxon>
        <taxon>Embryophyta</taxon>
        <taxon>Tracheophyta</taxon>
        <taxon>Spermatophyta</taxon>
        <taxon>Magnoliopsida</taxon>
        <taxon>eudicotyledons</taxon>
        <taxon>Gunneridae</taxon>
        <taxon>Pentapetalae</taxon>
        <taxon>rosids</taxon>
        <taxon>fabids</taxon>
        <taxon>Fabales</taxon>
        <taxon>Fabaceae</taxon>
        <taxon>Papilionoideae</taxon>
        <taxon>50 kb inversion clade</taxon>
        <taxon>NPAAA clade</taxon>
        <taxon>Hologalegina</taxon>
        <taxon>IRL clade</taxon>
        <taxon>Trifolieae</taxon>
        <taxon>Trifolium</taxon>
    </lineage>
</organism>
<accession>A0A392P9K2</accession>
<dbReference type="AlphaFoldDB" id="A0A392P9K2"/>
<feature type="non-terminal residue" evidence="1">
    <location>
        <position position="1"/>
    </location>
</feature>
<protein>
    <submittedName>
        <fullName evidence="1">Uncharacterized protein</fullName>
    </submittedName>
</protein>
<sequence length="86" mass="9714">YEETFVREVALAKSVSCEDAFLRGHARNWLYLACESLEFPPRNLWTREIRGRIFVEDNDDVLDKCEVSLKGLEETDVSSAAATCAG</sequence>
<name>A0A392P9K2_9FABA</name>
<evidence type="ECO:0000313" key="2">
    <source>
        <dbReference type="Proteomes" id="UP000265520"/>
    </source>
</evidence>